<evidence type="ECO:0000256" key="1">
    <source>
        <dbReference type="ARBA" id="ARBA00022723"/>
    </source>
</evidence>
<protein>
    <submittedName>
        <fullName evidence="3">MBL fold metallo-hydrolase</fullName>
    </submittedName>
</protein>
<comment type="caution">
    <text evidence="3">The sequence shown here is derived from an EMBL/GenBank/DDBJ whole genome shotgun (WGS) entry which is preliminary data.</text>
</comment>
<evidence type="ECO:0000259" key="2">
    <source>
        <dbReference type="SMART" id="SM00849"/>
    </source>
</evidence>
<feature type="domain" description="Metallo-beta-lactamase" evidence="2">
    <location>
        <begin position="14"/>
        <end position="203"/>
    </location>
</feature>
<dbReference type="PANTHER" id="PTHR43084">
    <property type="entry name" value="PERSULFIDE DIOXYGENASE ETHE1"/>
    <property type="match status" value="1"/>
</dbReference>
<dbReference type="EMBL" id="QFQZ01000040">
    <property type="protein sequence ID" value="PZR33540.1"/>
    <property type="molecule type" value="Genomic_DNA"/>
</dbReference>
<gene>
    <name evidence="3" type="ORF">DI526_13300</name>
</gene>
<dbReference type="GO" id="GO:0016787">
    <property type="term" value="F:hydrolase activity"/>
    <property type="evidence" value="ECO:0007669"/>
    <property type="project" value="UniProtKB-KW"/>
</dbReference>
<dbReference type="SUPFAM" id="SSF56281">
    <property type="entry name" value="Metallo-hydrolase/oxidoreductase"/>
    <property type="match status" value="1"/>
</dbReference>
<dbReference type="RefSeq" id="WP_304278736.1">
    <property type="nucleotide sequence ID" value="NZ_QFQZ01000040.1"/>
</dbReference>
<dbReference type="InterPro" id="IPR036866">
    <property type="entry name" value="RibonucZ/Hydroxyglut_hydro"/>
</dbReference>
<reference evidence="3 4" key="1">
    <citation type="submission" date="2017-08" db="EMBL/GenBank/DDBJ databases">
        <title>Infants hospitalized years apart are colonized by the same room-sourced microbial strains.</title>
        <authorList>
            <person name="Brooks B."/>
            <person name="Olm M.R."/>
            <person name="Firek B.A."/>
            <person name="Baker R."/>
            <person name="Thomas B.C."/>
            <person name="Morowitz M.J."/>
            <person name="Banfield J.F."/>
        </authorList>
    </citation>
    <scope>NUCLEOTIDE SEQUENCE [LARGE SCALE GENOMIC DNA]</scope>
    <source>
        <strain evidence="3">S2_003_000_R2_4</strain>
    </source>
</reference>
<keyword evidence="3" id="KW-0378">Hydrolase</keyword>
<dbReference type="InterPro" id="IPR044528">
    <property type="entry name" value="POD-like_MBL-fold"/>
</dbReference>
<dbReference type="SMART" id="SM00849">
    <property type="entry name" value="Lactamase_B"/>
    <property type="match status" value="1"/>
</dbReference>
<keyword evidence="1" id="KW-0479">Metal-binding</keyword>
<evidence type="ECO:0000313" key="4">
    <source>
        <dbReference type="Proteomes" id="UP000249393"/>
    </source>
</evidence>
<dbReference type="Proteomes" id="UP000249393">
    <property type="component" value="Unassembled WGS sequence"/>
</dbReference>
<sequence length="282" mass="29690">MQPEIIAYRHPATGTVTYLIIDPATFLCAIVDPVLDFDPQTQAVGTDFIEKIIADIRARDLGPTWILETGLHAGHLSAAGRLKYETGASVCIGAGVVQSLKRLAPALGEDMVDLEGWDFDKLAKHGEALPMGGLKIHALALASRLPGAVAYRLGDAIFTGDVLLAPGEGSGRCDIPGADAGKAFDDARKILSLPPQTRVLPGVCAATPCESTVAEQKASNIHLNDKVDRLDFIARRTAADALLPDPAIAGAALRIAVRAGKEPPDLGDGARFPPVDLAKLWN</sequence>
<dbReference type="Pfam" id="PF00753">
    <property type="entry name" value="Lactamase_B"/>
    <property type="match status" value="1"/>
</dbReference>
<accession>A0A2W5V100</accession>
<name>A0A2W5V100_9CAUL</name>
<dbReference type="Gene3D" id="3.60.15.10">
    <property type="entry name" value="Ribonuclease Z/Hydroxyacylglutathione hydrolase-like"/>
    <property type="match status" value="1"/>
</dbReference>
<dbReference type="PANTHER" id="PTHR43084:SF1">
    <property type="entry name" value="PERSULFIDE DIOXYGENASE ETHE1, MITOCHONDRIAL"/>
    <property type="match status" value="1"/>
</dbReference>
<evidence type="ECO:0000313" key="3">
    <source>
        <dbReference type="EMBL" id="PZR33540.1"/>
    </source>
</evidence>
<dbReference type="GO" id="GO:0050313">
    <property type="term" value="F:sulfur dioxygenase activity"/>
    <property type="evidence" value="ECO:0007669"/>
    <property type="project" value="InterPro"/>
</dbReference>
<organism evidence="3 4">
    <name type="scientific">Caulobacter segnis</name>
    <dbReference type="NCBI Taxonomy" id="88688"/>
    <lineage>
        <taxon>Bacteria</taxon>
        <taxon>Pseudomonadati</taxon>
        <taxon>Pseudomonadota</taxon>
        <taxon>Alphaproteobacteria</taxon>
        <taxon>Caulobacterales</taxon>
        <taxon>Caulobacteraceae</taxon>
        <taxon>Caulobacter</taxon>
    </lineage>
</organism>
<dbReference type="InterPro" id="IPR051682">
    <property type="entry name" value="Mito_Persulfide_Diox"/>
</dbReference>
<dbReference type="GO" id="GO:0046872">
    <property type="term" value="F:metal ion binding"/>
    <property type="evidence" value="ECO:0007669"/>
    <property type="project" value="UniProtKB-KW"/>
</dbReference>
<dbReference type="GO" id="GO:0070813">
    <property type="term" value="P:hydrogen sulfide metabolic process"/>
    <property type="evidence" value="ECO:0007669"/>
    <property type="project" value="TreeGrafter"/>
</dbReference>
<proteinExistence type="predicted"/>
<dbReference type="AlphaFoldDB" id="A0A2W5V100"/>
<dbReference type="GO" id="GO:0006749">
    <property type="term" value="P:glutathione metabolic process"/>
    <property type="evidence" value="ECO:0007669"/>
    <property type="project" value="InterPro"/>
</dbReference>
<dbReference type="InterPro" id="IPR001279">
    <property type="entry name" value="Metallo-B-lactamas"/>
</dbReference>
<dbReference type="CDD" id="cd07724">
    <property type="entry name" value="POD-like_MBL-fold"/>
    <property type="match status" value="1"/>
</dbReference>